<dbReference type="Proteomes" id="UP000079169">
    <property type="component" value="Unplaced"/>
</dbReference>
<dbReference type="Gene3D" id="1.10.150.50">
    <property type="entry name" value="Transcription Factor, Ets-1"/>
    <property type="match status" value="1"/>
</dbReference>
<accession>A0A3Q0J6U6</accession>
<sequence length="86" mass="10308">MAEICFLFYLKFLGQCYLNFVFRKNHGKLECLLKQMDLLDYQKLFVEQEIDNKTLFTLSDNDLKQLGIEDEMERAKIVDKLNTYND</sequence>
<dbReference type="PROSITE" id="PS50105">
    <property type="entry name" value="SAM_DOMAIN"/>
    <property type="match status" value="1"/>
</dbReference>
<dbReference type="KEGG" id="dci:113470165"/>
<dbReference type="Pfam" id="PF07647">
    <property type="entry name" value="SAM_2"/>
    <property type="match status" value="1"/>
</dbReference>
<dbReference type="AlphaFoldDB" id="A0A3Q0J6U6"/>
<protein>
    <submittedName>
        <fullName evidence="3">Ankyrin repeat and SAM domain-containing protein 6-like</fullName>
    </submittedName>
</protein>
<evidence type="ECO:0000259" key="1">
    <source>
        <dbReference type="PROSITE" id="PS50105"/>
    </source>
</evidence>
<evidence type="ECO:0000313" key="2">
    <source>
        <dbReference type="Proteomes" id="UP000079169"/>
    </source>
</evidence>
<dbReference type="RefSeq" id="XP_026684197.1">
    <property type="nucleotide sequence ID" value="XM_026828396.1"/>
</dbReference>
<dbReference type="InterPro" id="IPR001660">
    <property type="entry name" value="SAM"/>
</dbReference>
<dbReference type="PaxDb" id="121845-A0A3Q0J6U6"/>
<dbReference type="InterPro" id="IPR013761">
    <property type="entry name" value="SAM/pointed_sf"/>
</dbReference>
<gene>
    <name evidence="3" type="primary">LOC113470165</name>
</gene>
<keyword evidence="2" id="KW-1185">Reference proteome</keyword>
<reference evidence="3" key="1">
    <citation type="submission" date="2025-08" db="UniProtKB">
        <authorList>
            <consortium name="RefSeq"/>
        </authorList>
    </citation>
    <scope>IDENTIFICATION</scope>
</reference>
<evidence type="ECO:0000313" key="3">
    <source>
        <dbReference type="RefSeq" id="XP_026684197.1"/>
    </source>
</evidence>
<dbReference type="SUPFAM" id="SSF47769">
    <property type="entry name" value="SAM/Pointed domain"/>
    <property type="match status" value="1"/>
</dbReference>
<organism evidence="2 3">
    <name type="scientific">Diaphorina citri</name>
    <name type="common">Asian citrus psyllid</name>
    <dbReference type="NCBI Taxonomy" id="121845"/>
    <lineage>
        <taxon>Eukaryota</taxon>
        <taxon>Metazoa</taxon>
        <taxon>Ecdysozoa</taxon>
        <taxon>Arthropoda</taxon>
        <taxon>Hexapoda</taxon>
        <taxon>Insecta</taxon>
        <taxon>Pterygota</taxon>
        <taxon>Neoptera</taxon>
        <taxon>Paraneoptera</taxon>
        <taxon>Hemiptera</taxon>
        <taxon>Sternorrhyncha</taxon>
        <taxon>Psylloidea</taxon>
        <taxon>Psyllidae</taxon>
        <taxon>Diaphorininae</taxon>
        <taxon>Diaphorina</taxon>
    </lineage>
</organism>
<feature type="domain" description="SAM" evidence="1">
    <location>
        <begin position="33"/>
        <end position="86"/>
    </location>
</feature>
<dbReference type="GeneID" id="113470165"/>
<name>A0A3Q0J6U6_DIACI</name>
<proteinExistence type="predicted"/>